<name>A0A2T8HG56_9SPHI</name>
<evidence type="ECO:0000256" key="4">
    <source>
        <dbReference type="ARBA" id="ARBA00023136"/>
    </source>
</evidence>
<evidence type="ECO:0000256" key="2">
    <source>
        <dbReference type="ARBA" id="ARBA00006275"/>
    </source>
</evidence>
<comment type="caution">
    <text evidence="9">The sequence shown here is derived from an EMBL/GenBank/DDBJ whole genome shotgun (WGS) entry which is preliminary data.</text>
</comment>
<dbReference type="InterPro" id="IPR033985">
    <property type="entry name" value="SusD-like_N"/>
</dbReference>
<comment type="subcellular location">
    <subcellularLocation>
        <location evidence="1">Cell outer membrane</location>
    </subcellularLocation>
</comment>
<dbReference type="OrthoDB" id="630434at2"/>
<feature type="domain" description="SusD-like N-terminal" evidence="8">
    <location>
        <begin position="93"/>
        <end position="239"/>
    </location>
</feature>
<evidence type="ECO:0000259" key="8">
    <source>
        <dbReference type="Pfam" id="PF14322"/>
    </source>
</evidence>
<gene>
    <name evidence="9" type="ORF">DC487_14680</name>
</gene>
<reference evidence="9 10" key="1">
    <citation type="submission" date="2018-04" db="EMBL/GenBank/DDBJ databases">
        <title>Sphingobacterium cortibacter sp. nov.</title>
        <authorList>
            <person name="Li Y."/>
        </authorList>
    </citation>
    <scope>NUCLEOTIDE SEQUENCE [LARGE SCALE GENOMIC DNA]</scope>
    <source>
        <strain evidence="9 10">2c-3</strain>
    </source>
</reference>
<comment type="similarity">
    <text evidence="2">Belongs to the SusD family.</text>
</comment>
<dbReference type="EMBL" id="QDKG01000006">
    <property type="protein sequence ID" value="PVH24427.1"/>
    <property type="molecule type" value="Genomic_DNA"/>
</dbReference>
<keyword evidence="3 6" id="KW-0732">Signal</keyword>
<dbReference type="PROSITE" id="PS51257">
    <property type="entry name" value="PROKAR_LIPOPROTEIN"/>
    <property type="match status" value="1"/>
</dbReference>
<accession>A0A2T8HG56</accession>
<feature type="signal peptide" evidence="6">
    <location>
        <begin position="1"/>
        <end position="19"/>
    </location>
</feature>
<dbReference type="InterPro" id="IPR011990">
    <property type="entry name" value="TPR-like_helical_dom_sf"/>
</dbReference>
<dbReference type="InterPro" id="IPR012944">
    <property type="entry name" value="SusD_RagB_dom"/>
</dbReference>
<evidence type="ECO:0000313" key="9">
    <source>
        <dbReference type="EMBL" id="PVH24427.1"/>
    </source>
</evidence>
<evidence type="ECO:0000256" key="1">
    <source>
        <dbReference type="ARBA" id="ARBA00004442"/>
    </source>
</evidence>
<evidence type="ECO:0000313" key="10">
    <source>
        <dbReference type="Proteomes" id="UP000245627"/>
    </source>
</evidence>
<dbReference type="AlphaFoldDB" id="A0A2T8HG56"/>
<dbReference type="Gene3D" id="1.25.40.390">
    <property type="match status" value="1"/>
</dbReference>
<dbReference type="SUPFAM" id="SSF48452">
    <property type="entry name" value="TPR-like"/>
    <property type="match status" value="1"/>
</dbReference>
<evidence type="ECO:0000256" key="3">
    <source>
        <dbReference type="ARBA" id="ARBA00022729"/>
    </source>
</evidence>
<evidence type="ECO:0000256" key="5">
    <source>
        <dbReference type="ARBA" id="ARBA00023237"/>
    </source>
</evidence>
<proteinExistence type="inferred from homology"/>
<dbReference type="GO" id="GO:0009279">
    <property type="term" value="C:cell outer membrane"/>
    <property type="evidence" value="ECO:0007669"/>
    <property type="project" value="UniProtKB-SubCell"/>
</dbReference>
<evidence type="ECO:0000256" key="6">
    <source>
        <dbReference type="SAM" id="SignalP"/>
    </source>
</evidence>
<feature type="chain" id="PRO_5015527192" evidence="6">
    <location>
        <begin position="20"/>
        <end position="499"/>
    </location>
</feature>
<keyword evidence="10" id="KW-1185">Reference proteome</keyword>
<keyword evidence="5" id="KW-0998">Cell outer membrane</keyword>
<organism evidence="9 10">
    <name type="scientific">Sphingobacterium corticibacter</name>
    <dbReference type="NCBI Taxonomy" id="2171749"/>
    <lineage>
        <taxon>Bacteria</taxon>
        <taxon>Pseudomonadati</taxon>
        <taxon>Bacteroidota</taxon>
        <taxon>Sphingobacteriia</taxon>
        <taxon>Sphingobacteriales</taxon>
        <taxon>Sphingobacteriaceae</taxon>
        <taxon>Sphingobacterium</taxon>
    </lineage>
</organism>
<protein>
    <submittedName>
        <fullName evidence="9">RagB/SusD family nutrient uptake outer membrane protein</fullName>
    </submittedName>
</protein>
<keyword evidence="4" id="KW-0472">Membrane</keyword>
<feature type="domain" description="RagB/SusD" evidence="7">
    <location>
        <begin position="351"/>
        <end position="499"/>
    </location>
</feature>
<dbReference type="Pfam" id="PF14322">
    <property type="entry name" value="SusD-like_3"/>
    <property type="match status" value="1"/>
</dbReference>
<evidence type="ECO:0000259" key="7">
    <source>
        <dbReference type="Pfam" id="PF07980"/>
    </source>
</evidence>
<dbReference type="Pfam" id="PF07980">
    <property type="entry name" value="SusD_RagB"/>
    <property type="match status" value="1"/>
</dbReference>
<sequence length="499" mass="56496">MNLFAKKYKIYLLSIFVLALSGCKDQLDTMPTDAVTDTEIYKNTSNIQTVINGTWRYLNDTYFTFANPGYSAFMRTSDAMANDVAVTTKYGYRDPYAFTELFDRSTNRVNAFWTLLYKVIDNTNNVIAKTEQAEGTREEKDLLIGQAKTLRAFAYLNFASYYQFSYLKDKNALTVPIYTEPSTTATQGKPKASLEEIYALITSDLTDAITKLEGYNRPSAQKYRVDAHVANGLLARAYLNMGQWELAATAAANAAEGFPLMNAEAYYAGFNDAQNPEWIWGHLQTTDQSTASYTFHYLDVSSSGSFYFSFMADPFFKDHFAPQDVRTALFEWDGLPGREGFLRYKKFKFKQNLIGDIVYMRSSEMWLIQAEGYARAGQQVEAVNALNTLREARNATPYIAQEGDLVEAILLERRKELWGEGFGLSDIIRNQKSVVRKSFLDDEGSPIKVTITTPAGEQKQVNGQGHRVVRFPDGNAFEANSRYYIFAIPLVEQQQNPNL</sequence>
<dbReference type="RefSeq" id="WP_116776825.1">
    <property type="nucleotide sequence ID" value="NZ_QDKG01000006.1"/>
</dbReference>
<dbReference type="Proteomes" id="UP000245627">
    <property type="component" value="Unassembled WGS sequence"/>
</dbReference>